<evidence type="ECO:0000256" key="1">
    <source>
        <dbReference type="ARBA" id="ARBA00022491"/>
    </source>
</evidence>
<dbReference type="Gene3D" id="3.30.450.40">
    <property type="match status" value="1"/>
</dbReference>
<accession>A0A1X0VDE9</accession>
<comment type="function">
    <text evidence="5">Negative regulator of class I heat shock genes (grpE-dnaK-dnaJ and groELS operons). Prevents heat-shock induction of these operons.</text>
</comment>
<dbReference type="InterPro" id="IPR029016">
    <property type="entry name" value="GAF-like_dom_sf"/>
</dbReference>
<dbReference type="PANTHER" id="PTHR34824">
    <property type="entry name" value="HEAT-INDUCIBLE TRANSCRIPTION REPRESSOR HRCA"/>
    <property type="match status" value="1"/>
</dbReference>
<dbReference type="STRING" id="33968.BMS77_04765"/>
<keyword evidence="4 5" id="KW-0804">Transcription</keyword>
<dbReference type="PIRSF" id="PIRSF005485">
    <property type="entry name" value="HrcA"/>
    <property type="match status" value="1"/>
</dbReference>
<keyword evidence="2 5" id="KW-0805">Transcription regulation</keyword>
<evidence type="ECO:0000313" key="7">
    <source>
        <dbReference type="EMBL" id="ORI97664.1"/>
    </source>
</evidence>
<name>A0A1X0VDE9_LEUPS</name>
<dbReference type="InterPro" id="IPR023120">
    <property type="entry name" value="WHTH_transcript_rep_HrcA_IDD"/>
</dbReference>
<dbReference type="NCBIfam" id="TIGR00331">
    <property type="entry name" value="hrcA"/>
    <property type="match status" value="1"/>
</dbReference>
<dbReference type="Proteomes" id="UP000192288">
    <property type="component" value="Unassembled WGS sequence"/>
</dbReference>
<dbReference type="Gene3D" id="3.30.390.60">
    <property type="entry name" value="Heat-inducible transcription repressor hrca homolog, domain 3"/>
    <property type="match status" value="1"/>
</dbReference>
<evidence type="ECO:0000256" key="2">
    <source>
        <dbReference type="ARBA" id="ARBA00023015"/>
    </source>
</evidence>
<keyword evidence="3 5" id="KW-0346">Stress response</keyword>
<comment type="caution">
    <text evidence="7">The sequence shown here is derived from an EMBL/GenBank/DDBJ whole genome shotgun (WGS) entry which is preliminary data.</text>
</comment>
<proteinExistence type="inferred from homology"/>
<organism evidence="7 8">
    <name type="scientific">Leuconostoc pseudomesenteroides</name>
    <dbReference type="NCBI Taxonomy" id="33968"/>
    <lineage>
        <taxon>Bacteria</taxon>
        <taxon>Bacillati</taxon>
        <taxon>Bacillota</taxon>
        <taxon>Bacilli</taxon>
        <taxon>Lactobacillales</taxon>
        <taxon>Lactobacillaceae</taxon>
        <taxon>Leuconostoc</taxon>
    </lineage>
</organism>
<dbReference type="InterPro" id="IPR002571">
    <property type="entry name" value="HrcA"/>
</dbReference>
<dbReference type="Pfam" id="PF01628">
    <property type="entry name" value="HrcA"/>
    <property type="match status" value="1"/>
</dbReference>
<protein>
    <recommendedName>
        <fullName evidence="5">Heat-inducible transcription repressor HrcA</fullName>
    </recommendedName>
</protein>
<evidence type="ECO:0000256" key="5">
    <source>
        <dbReference type="HAMAP-Rule" id="MF_00081"/>
    </source>
</evidence>
<dbReference type="AlphaFoldDB" id="A0A1X0VDE9"/>
<dbReference type="EMBL" id="MPLS01000018">
    <property type="protein sequence ID" value="ORI97664.1"/>
    <property type="molecule type" value="Genomic_DNA"/>
</dbReference>
<evidence type="ECO:0000256" key="4">
    <source>
        <dbReference type="ARBA" id="ARBA00023163"/>
    </source>
</evidence>
<dbReference type="InterPro" id="IPR036390">
    <property type="entry name" value="WH_DNA-bd_sf"/>
</dbReference>
<dbReference type="GO" id="GO:0003677">
    <property type="term" value="F:DNA binding"/>
    <property type="evidence" value="ECO:0007669"/>
    <property type="project" value="InterPro"/>
</dbReference>
<dbReference type="GO" id="GO:0045892">
    <property type="term" value="P:negative regulation of DNA-templated transcription"/>
    <property type="evidence" value="ECO:0007669"/>
    <property type="project" value="UniProtKB-UniRule"/>
</dbReference>
<dbReference type="PANTHER" id="PTHR34824:SF1">
    <property type="entry name" value="HEAT-INDUCIBLE TRANSCRIPTION REPRESSOR HRCA"/>
    <property type="match status" value="1"/>
</dbReference>
<dbReference type="Gene3D" id="1.10.10.10">
    <property type="entry name" value="Winged helix-like DNA-binding domain superfamily/Winged helix DNA-binding domain"/>
    <property type="match status" value="1"/>
</dbReference>
<dbReference type="eggNOG" id="COG1420">
    <property type="taxonomic scope" value="Bacteria"/>
</dbReference>
<dbReference type="HAMAP" id="MF_00081">
    <property type="entry name" value="HrcA"/>
    <property type="match status" value="1"/>
</dbReference>
<sequence length="341" mass="37750">MALTDRQKLILSAIIYEYTQTAHAVGSKSLQEQLNIKVSSATIRNEMATLEADAFIKKLHTSAGRVPSYEGYRYYLDHLMVTRNASSQDVRAVIQSFRGNFHEIDDLLDETARTLSALTGYTALILKPKRSDIKVSGFRLVPLEGHQLIAVLVTNDGKVTSQTFKLPNEMAIESLEGMVKYINEQMVGRPVNDVLKMMQSDELPTQMSRMIQTPAAFLQLFGDVLARSVGDNVHIGGRLNVLDFSGETGVNNIKQLLEFLTNARAVRQIVAPSAQVQIKIGREIGEKLLSNFSLITREFVVPNQGNGVIALLGPIPMAYSKNALLMDAFGEALSQKMIEYT</sequence>
<gene>
    <name evidence="5" type="primary">hrcA</name>
    <name evidence="7" type="ORF">BMR96_06090</name>
</gene>
<dbReference type="SUPFAM" id="SSF55781">
    <property type="entry name" value="GAF domain-like"/>
    <property type="match status" value="1"/>
</dbReference>
<comment type="similarity">
    <text evidence="5">Belongs to the HrcA family.</text>
</comment>
<evidence type="ECO:0000256" key="3">
    <source>
        <dbReference type="ARBA" id="ARBA00023016"/>
    </source>
</evidence>
<reference evidence="7 8" key="1">
    <citation type="journal article" date="2017" name="Front. Microbiol.">
        <title>Genomic Characterization of Dairy Associated Leuconostoc Species and Diversity of Leuconostocs in Undefined Mixed Mesophilic Starter Cultures.</title>
        <authorList>
            <person name="Frantzen C.A."/>
            <person name="Kot W."/>
            <person name="Pedersen T.B."/>
            <person name="Ardo Y.M."/>
            <person name="Broadbent J.R."/>
            <person name="Neve H."/>
            <person name="Hansen L.H."/>
            <person name="Dal Bello F."/>
            <person name="Ostlie H.M."/>
            <person name="Kleppen H.P."/>
            <person name="Vogensen F.K."/>
            <person name="Holo H."/>
        </authorList>
    </citation>
    <scope>NUCLEOTIDE SEQUENCE [LARGE SCALE GENOMIC DNA]</scope>
    <source>
        <strain evidence="7 8">LMGCF08</strain>
    </source>
</reference>
<feature type="domain" description="Heat-inducible transcription repressor HrcA C-terminal" evidence="6">
    <location>
        <begin position="105"/>
        <end position="321"/>
    </location>
</feature>
<dbReference type="InterPro" id="IPR036388">
    <property type="entry name" value="WH-like_DNA-bd_sf"/>
</dbReference>
<evidence type="ECO:0000259" key="6">
    <source>
        <dbReference type="Pfam" id="PF01628"/>
    </source>
</evidence>
<dbReference type="SUPFAM" id="SSF46785">
    <property type="entry name" value="Winged helix' DNA-binding domain"/>
    <property type="match status" value="1"/>
</dbReference>
<dbReference type="RefSeq" id="WP_036067837.1">
    <property type="nucleotide sequence ID" value="NZ_MPLS01000018.1"/>
</dbReference>
<keyword evidence="1 5" id="KW-0678">Repressor</keyword>
<dbReference type="InterPro" id="IPR021153">
    <property type="entry name" value="HrcA_C"/>
</dbReference>
<evidence type="ECO:0000313" key="8">
    <source>
        <dbReference type="Proteomes" id="UP000192288"/>
    </source>
</evidence>